<dbReference type="CDD" id="cd08233">
    <property type="entry name" value="butanediol_DH_like"/>
    <property type="match status" value="1"/>
</dbReference>
<reference evidence="9" key="1">
    <citation type="journal article" date="2017" name="Nat. Microbiol.">
        <title>Global analysis of biosynthetic gene clusters reveals vast potential of secondary metabolite production in Penicillium species.</title>
        <authorList>
            <person name="Nielsen J.C."/>
            <person name="Grijseels S."/>
            <person name="Prigent S."/>
            <person name="Ji B."/>
            <person name="Dainat J."/>
            <person name="Nielsen K.F."/>
            <person name="Frisvad J.C."/>
            <person name="Workman M."/>
            <person name="Nielsen J."/>
        </authorList>
    </citation>
    <scope>NUCLEOTIDE SEQUENCE [LARGE SCALE GENOMIC DNA]</scope>
    <source>
        <strain evidence="9">IBT 24891</strain>
    </source>
</reference>
<dbReference type="InterPro" id="IPR020843">
    <property type="entry name" value="ER"/>
</dbReference>
<evidence type="ECO:0000313" key="9">
    <source>
        <dbReference type="Proteomes" id="UP000191285"/>
    </source>
</evidence>
<dbReference type="OrthoDB" id="3941538at2759"/>
<dbReference type="STRING" id="303698.A0A1V6TMX1"/>
<dbReference type="GO" id="GO:0000721">
    <property type="term" value="F:(R,R)-butanediol dehydrogenase activity"/>
    <property type="evidence" value="ECO:0007669"/>
    <property type="project" value="TreeGrafter"/>
</dbReference>
<keyword evidence="3 6" id="KW-0479">Metal-binding</keyword>
<dbReference type="SUPFAM" id="SSF50129">
    <property type="entry name" value="GroES-like"/>
    <property type="match status" value="1"/>
</dbReference>
<comment type="caution">
    <text evidence="8">The sequence shown here is derived from an EMBL/GenBank/DDBJ whole genome shotgun (WGS) entry which is preliminary data.</text>
</comment>
<dbReference type="InterPro" id="IPR011032">
    <property type="entry name" value="GroES-like_sf"/>
</dbReference>
<dbReference type="InterPro" id="IPR036291">
    <property type="entry name" value="NAD(P)-bd_dom_sf"/>
</dbReference>
<dbReference type="GO" id="GO:0008270">
    <property type="term" value="F:zinc ion binding"/>
    <property type="evidence" value="ECO:0007669"/>
    <property type="project" value="InterPro"/>
</dbReference>
<evidence type="ECO:0000256" key="1">
    <source>
        <dbReference type="ARBA" id="ARBA00001947"/>
    </source>
</evidence>
<sequence>MRAVRFHGKEDIRLDEVEEPVCGIGQVKIRPAFIGICGSDIHEYLSGPSAVPVTPHPITGGTLPTVLGHEFSGTVEEIGEGVISLQVGDKVAVRPNLSDGSCPRCTMGRFNICNNLGFIGYSGDAGGMSDHVVVDKKHAIKLPNSIPLDTGALVEPLTVAWHAVSRSPLQVGDTALVVGAGPIGLAIVQVLKARGIQTIIVVEISEQRRKSAQLFGASHTLDPKEVDAVAKVQEIAGHLQGVSVSFETSGAQAGLDTALAGLRARGTMVIVSLWEEKPTINAFPDIVLGEKHVTGAAVFDDGDFEAVIEAIASGESGSLKSSIKPSFIVPHHFPLPQARFSHDQ</sequence>
<evidence type="ECO:0000256" key="2">
    <source>
        <dbReference type="ARBA" id="ARBA00008072"/>
    </source>
</evidence>
<dbReference type="Gene3D" id="3.40.50.720">
    <property type="entry name" value="NAD(P)-binding Rossmann-like Domain"/>
    <property type="match status" value="1"/>
</dbReference>
<accession>A0A1V6TMX1</accession>
<dbReference type="SUPFAM" id="SSF51735">
    <property type="entry name" value="NAD(P)-binding Rossmann-fold domains"/>
    <property type="match status" value="1"/>
</dbReference>
<name>A0A1V6TMX1_9EURO</name>
<evidence type="ECO:0000256" key="6">
    <source>
        <dbReference type="RuleBase" id="RU361277"/>
    </source>
</evidence>
<dbReference type="Gene3D" id="3.90.180.10">
    <property type="entry name" value="Medium-chain alcohol dehydrogenases, catalytic domain"/>
    <property type="match status" value="1"/>
</dbReference>
<organism evidence="8 9">
    <name type="scientific">Penicillium steckii</name>
    <dbReference type="NCBI Taxonomy" id="303698"/>
    <lineage>
        <taxon>Eukaryota</taxon>
        <taxon>Fungi</taxon>
        <taxon>Dikarya</taxon>
        <taxon>Ascomycota</taxon>
        <taxon>Pezizomycotina</taxon>
        <taxon>Eurotiomycetes</taxon>
        <taxon>Eurotiomycetidae</taxon>
        <taxon>Eurotiales</taxon>
        <taxon>Aspergillaceae</taxon>
        <taxon>Penicillium</taxon>
    </lineage>
</organism>
<dbReference type="PANTHER" id="PTHR43161:SF23">
    <property type="entry name" value="(R,R)-BUTANEDIOL DEHYDROGENASE-RELATED"/>
    <property type="match status" value="1"/>
</dbReference>
<evidence type="ECO:0000256" key="3">
    <source>
        <dbReference type="ARBA" id="ARBA00022723"/>
    </source>
</evidence>
<evidence type="ECO:0000259" key="7">
    <source>
        <dbReference type="SMART" id="SM00829"/>
    </source>
</evidence>
<comment type="cofactor">
    <cofactor evidence="1 6">
        <name>Zn(2+)</name>
        <dbReference type="ChEBI" id="CHEBI:29105"/>
    </cofactor>
</comment>
<evidence type="ECO:0000313" key="8">
    <source>
        <dbReference type="EMBL" id="OQE27621.1"/>
    </source>
</evidence>
<dbReference type="InterPro" id="IPR002328">
    <property type="entry name" value="ADH_Zn_CS"/>
</dbReference>
<dbReference type="InterPro" id="IPR013149">
    <property type="entry name" value="ADH-like_C"/>
</dbReference>
<dbReference type="SMART" id="SM00829">
    <property type="entry name" value="PKS_ER"/>
    <property type="match status" value="1"/>
</dbReference>
<dbReference type="Pfam" id="PF00107">
    <property type="entry name" value="ADH_zinc_N"/>
    <property type="match status" value="1"/>
</dbReference>
<dbReference type="GO" id="GO:0034079">
    <property type="term" value="P:butanediol biosynthetic process"/>
    <property type="evidence" value="ECO:0007669"/>
    <property type="project" value="TreeGrafter"/>
</dbReference>
<proteinExistence type="inferred from homology"/>
<dbReference type="Proteomes" id="UP000191285">
    <property type="component" value="Unassembled WGS sequence"/>
</dbReference>
<dbReference type="PANTHER" id="PTHR43161">
    <property type="entry name" value="SORBITOL DEHYDROGENASE"/>
    <property type="match status" value="1"/>
</dbReference>
<evidence type="ECO:0000256" key="5">
    <source>
        <dbReference type="ARBA" id="ARBA00023002"/>
    </source>
</evidence>
<keyword evidence="9" id="KW-1185">Reference proteome</keyword>
<gene>
    <name evidence="8" type="ORF">PENSTE_c004G06258</name>
</gene>
<dbReference type="Pfam" id="PF08240">
    <property type="entry name" value="ADH_N"/>
    <property type="match status" value="1"/>
</dbReference>
<protein>
    <recommendedName>
        <fullName evidence="7">Enoyl reductase (ER) domain-containing protein</fullName>
    </recommendedName>
</protein>
<dbReference type="GO" id="GO:0005737">
    <property type="term" value="C:cytoplasm"/>
    <property type="evidence" value="ECO:0007669"/>
    <property type="project" value="TreeGrafter"/>
</dbReference>
<comment type="similarity">
    <text evidence="2 6">Belongs to the zinc-containing alcohol dehydrogenase family.</text>
</comment>
<dbReference type="InterPro" id="IPR013154">
    <property type="entry name" value="ADH-like_N"/>
</dbReference>
<keyword evidence="4 6" id="KW-0862">Zinc</keyword>
<evidence type="ECO:0000256" key="4">
    <source>
        <dbReference type="ARBA" id="ARBA00022833"/>
    </source>
</evidence>
<feature type="domain" description="Enoyl reductase (ER)" evidence="7">
    <location>
        <begin position="8"/>
        <end position="316"/>
    </location>
</feature>
<dbReference type="AlphaFoldDB" id="A0A1V6TMX1"/>
<dbReference type="EMBL" id="MLKD01000004">
    <property type="protein sequence ID" value="OQE27621.1"/>
    <property type="molecule type" value="Genomic_DNA"/>
</dbReference>
<dbReference type="PROSITE" id="PS00059">
    <property type="entry name" value="ADH_ZINC"/>
    <property type="match status" value="1"/>
</dbReference>
<keyword evidence="5" id="KW-0560">Oxidoreductase</keyword>